<accession>A0A2S5R7A2</accession>
<evidence type="ECO:0000313" key="6">
    <source>
        <dbReference type="Proteomes" id="UP000239425"/>
    </source>
</evidence>
<evidence type="ECO:0000256" key="1">
    <source>
        <dbReference type="ARBA" id="ARBA00022612"/>
    </source>
</evidence>
<dbReference type="InterPro" id="IPR054613">
    <property type="entry name" value="Peptidase_S78_dom"/>
</dbReference>
<evidence type="ECO:0000256" key="2">
    <source>
        <dbReference type="ARBA" id="ARBA00022670"/>
    </source>
</evidence>
<keyword evidence="1" id="KW-1188">Viral release from host cell</keyword>
<feature type="domain" description="Prohead serine protease" evidence="4">
    <location>
        <begin position="18"/>
        <end position="151"/>
    </location>
</feature>
<protein>
    <submittedName>
        <fullName evidence="5">Caudovirus prohead protease</fullName>
    </submittedName>
</protein>
<name>A0A2S5R7A2_9PROT</name>
<dbReference type="OrthoDB" id="9804926at2"/>
<dbReference type="Proteomes" id="UP000239425">
    <property type="component" value="Unassembled WGS sequence"/>
</dbReference>
<dbReference type="EMBL" id="PHHC01000132">
    <property type="protein sequence ID" value="PPE03180.1"/>
    <property type="molecule type" value="Genomic_DNA"/>
</dbReference>
<keyword evidence="2 5" id="KW-0645">Protease</keyword>
<organism evidence="5 6">
    <name type="scientific">Holospora curviuscula</name>
    <dbReference type="NCBI Taxonomy" id="1082868"/>
    <lineage>
        <taxon>Bacteria</taxon>
        <taxon>Pseudomonadati</taxon>
        <taxon>Pseudomonadota</taxon>
        <taxon>Alphaproteobacteria</taxon>
        <taxon>Holosporales</taxon>
        <taxon>Holosporaceae</taxon>
        <taxon>Holospora</taxon>
    </lineage>
</organism>
<comment type="caution">
    <text evidence="5">The sequence shown here is derived from an EMBL/GenBank/DDBJ whole genome shotgun (WGS) entry which is preliminary data.</text>
</comment>
<gene>
    <name evidence="5" type="ORF">HCUR_01380</name>
</gene>
<keyword evidence="3" id="KW-0378">Hydrolase</keyword>
<dbReference type="InterPro" id="IPR006433">
    <property type="entry name" value="Prohead_protease"/>
</dbReference>
<reference evidence="5 6" key="1">
    <citation type="submission" date="2017-11" db="EMBL/GenBank/DDBJ databases">
        <title>Comparative genomic analysis of Holospora spp., intranuclear symbionts of paramecia.</title>
        <authorList>
            <person name="Garushyants S.K."/>
            <person name="Beliavskaya A."/>
            <person name="Malko D.B."/>
            <person name="Logacheva M.D."/>
            <person name="Rautian M.S."/>
            <person name="Gelfand M.S."/>
        </authorList>
    </citation>
    <scope>NUCLEOTIDE SEQUENCE [LARGE SCALE GENOMIC DNA]</scope>
    <source>
        <strain evidence="6">02AZ16</strain>
    </source>
</reference>
<dbReference type="NCBIfam" id="TIGR01543">
    <property type="entry name" value="proheadase_HK97"/>
    <property type="match status" value="1"/>
</dbReference>
<evidence type="ECO:0000313" key="5">
    <source>
        <dbReference type="EMBL" id="PPE03180.1"/>
    </source>
</evidence>
<dbReference type="GO" id="GO:0008233">
    <property type="term" value="F:peptidase activity"/>
    <property type="evidence" value="ECO:0007669"/>
    <property type="project" value="UniProtKB-KW"/>
</dbReference>
<proteinExistence type="predicted"/>
<evidence type="ECO:0000259" key="4">
    <source>
        <dbReference type="Pfam" id="PF04586"/>
    </source>
</evidence>
<dbReference type="AlphaFoldDB" id="A0A2S5R7A2"/>
<keyword evidence="6" id="KW-1185">Reference proteome</keyword>
<sequence>MNQVWDVMKPFCVKTYQGIFSGYASTYTPDAVGDQMVPGAFQKTLWAWKKKKKRFPHVYWEHDIEEPIGVCLQLKEDEKGLFIQGKLLQDFPKTKEALQSIQWGRRGLSIGFFVQGCHFNGGTRCITEVLLKEISLVKFPCNSDAVVEEIKSISSCSYDAATQGVHRAFQRLYLKINASF</sequence>
<dbReference type="GO" id="GO:0006508">
    <property type="term" value="P:proteolysis"/>
    <property type="evidence" value="ECO:0007669"/>
    <property type="project" value="UniProtKB-KW"/>
</dbReference>
<dbReference type="Pfam" id="PF04586">
    <property type="entry name" value="Peptidase_S78"/>
    <property type="match status" value="1"/>
</dbReference>
<evidence type="ECO:0000256" key="3">
    <source>
        <dbReference type="ARBA" id="ARBA00022801"/>
    </source>
</evidence>
<dbReference type="SUPFAM" id="SSF50789">
    <property type="entry name" value="Herpes virus serine proteinase, assemblin"/>
    <property type="match status" value="1"/>
</dbReference>